<dbReference type="Gene3D" id="3.40.50.300">
    <property type="entry name" value="P-loop containing nucleotide triphosphate hydrolases"/>
    <property type="match status" value="1"/>
</dbReference>
<dbReference type="PANTHER" id="PTHR11361">
    <property type="entry name" value="DNA MISMATCH REPAIR PROTEIN MUTS FAMILY MEMBER"/>
    <property type="match status" value="1"/>
</dbReference>
<evidence type="ECO:0000256" key="1">
    <source>
        <dbReference type="ARBA" id="ARBA00022741"/>
    </source>
</evidence>
<evidence type="ECO:0000259" key="6">
    <source>
        <dbReference type="SMART" id="SM00534"/>
    </source>
</evidence>
<dbReference type="AlphaFoldDB" id="A8MLR5"/>
<dbReference type="InterPro" id="IPR000432">
    <property type="entry name" value="DNA_mismatch_repair_MutS_C"/>
</dbReference>
<dbReference type="SUPFAM" id="SSF52540">
    <property type="entry name" value="P-loop containing nucleoside triphosphate hydrolases"/>
    <property type="match status" value="1"/>
</dbReference>
<gene>
    <name evidence="7" type="ordered locus">Clos_0420</name>
</gene>
<dbReference type="eggNOG" id="COG1193">
    <property type="taxonomic scope" value="Bacteria"/>
</dbReference>
<evidence type="ECO:0000256" key="4">
    <source>
        <dbReference type="SAM" id="Coils"/>
    </source>
</evidence>
<dbReference type="HOGENOM" id="CLU_041770_0_0_9"/>
<accession>A8MLR5</accession>
<dbReference type="InterPro" id="IPR045076">
    <property type="entry name" value="MutS"/>
</dbReference>
<dbReference type="GO" id="GO:0140664">
    <property type="term" value="F:ATP-dependent DNA damage sensor activity"/>
    <property type="evidence" value="ECO:0007669"/>
    <property type="project" value="InterPro"/>
</dbReference>
<feature type="domain" description="DNA mismatch repair proteins mutS family" evidence="6">
    <location>
        <begin position="303"/>
        <end position="506"/>
    </location>
</feature>
<dbReference type="GO" id="GO:0005524">
    <property type="term" value="F:ATP binding"/>
    <property type="evidence" value="ECO:0007669"/>
    <property type="project" value="UniProtKB-KW"/>
</dbReference>
<dbReference type="OrthoDB" id="9777812at2"/>
<dbReference type="STRING" id="350688.Clos_0420"/>
<dbReference type="GO" id="GO:0030983">
    <property type="term" value="F:mismatched DNA binding"/>
    <property type="evidence" value="ECO:0007669"/>
    <property type="project" value="InterPro"/>
</dbReference>
<dbReference type="SMART" id="SM00533">
    <property type="entry name" value="MUTSd"/>
    <property type="match status" value="1"/>
</dbReference>
<dbReference type="GO" id="GO:0006298">
    <property type="term" value="P:mismatch repair"/>
    <property type="evidence" value="ECO:0007669"/>
    <property type="project" value="InterPro"/>
</dbReference>
<evidence type="ECO:0000313" key="7">
    <source>
        <dbReference type="EMBL" id="ABW17982.1"/>
    </source>
</evidence>
<sequence length="510" mass="58142">MLDHWMSIQTKKEIGLVDVLEKLVIISAYGLWKKNSLQPFCPDSIQCLNGELEAVAQMKGLIENSPSVSNGIIRLLREIKDVRGSLERSIRDEILNEVELFEIKNQLMVMMEIRKLLLKEERISIEKVKLMEMDDIVKLLDPENSGMRTFYIYDQYSTLLTDIRDKIANIEKQMWILKKKNKRVLEKDSEASIPEYIDEDLNRLTLALDQLKMQEEEEELRIRQWLSQEIKNHYDIIFQNIHAIGELDFILSKARFAIESKSVRPEIIQNQKIRFVEGRHIPLESHLKEKGAVYTPVDIKIHKGVTVITGANMGGKTISLKLIALITAMAQLGFYVPAKSATVGLFDFIYFSSGDQQSLQSGLSTFGGEIHGISQVLGRNGEKGLLLIDELARGTNPMEGYGISKGIITYLKKSTFISIITTHFDGLSNMEDIQHLQVVGLKNINLEEMKRELSKVDGKKQVLEKYMDYRLEEMKSSAEVPRDAILVARLMGLNEEILNIAKEAVSEANR</sequence>
<dbReference type="InterPro" id="IPR027417">
    <property type="entry name" value="P-loop_NTPase"/>
</dbReference>
<keyword evidence="2" id="KW-0067">ATP-binding</keyword>
<dbReference type="PANTHER" id="PTHR11361:SF14">
    <property type="entry name" value="DNA MISMATCH REPAIR PROTEIN MUTS, TYPE 2"/>
    <property type="match status" value="1"/>
</dbReference>
<reference evidence="8" key="1">
    <citation type="submission" date="2007-10" db="EMBL/GenBank/DDBJ databases">
        <title>Complete genome of Alkaliphilus oremlandii OhILAs.</title>
        <authorList>
            <person name="Copeland A."/>
            <person name="Lucas S."/>
            <person name="Lapidus A."/>
            <person name="Barry K."/>
            <person name="Detter J.C."/>
            <person name="Glavina del Rio T."/>
            <person name="Hammon N."/>
            <person name="Israni S."/>
            <person name="Dalin E."/>
            <person name="Tice H."/>
            <person name="Pitluck S."/>
            <person name="Chain P."/>
            <person name="Malfatti S."/>
            <person name="Shin M."/>
            <person name="Vergez L."/>
            <person name="Schmutz J."/>
            <person name="Larimer F."/>
            <person name="Land M."/>
            <person name="Hauser L."/>
            <person name="Kyrpides N."/>
            <person name="Mikhailova N."/>
            <person name="Stolz J.F."/>
            <person name="Dawson A."/>
            <person name="Fisher E."/>
            <person name="Crable B."/>
            <person name="Perera E."/>
            <person name="Lisak J."/>
            <person name="Ranganathan M."/>
            <person name="Basu P."/>
            <person name="Richardson P."/>
        </authorList>
    </citation>
    <scope>NUCLEOTIDE SEQUENCE [LARGE SCALE GENOMIC DNA]</scope>
    <source>
        <strain evidence="8">OhILAs</strain>
    </source>
</reference>
<evidence type="ECO:0000256" key="2">
    <source>
        <dbReference type="ARBA" id="ARBA00022840"/>
    </source>
</evidence>
<dbReference type="RefSeq" id="WP_012158297.1">
    <property type="nucleotide sequence ID" value="NC_009922.1"/>
</dbReference>
<dbReference type="EMBL" id="CP000853">
    <property type="protein sequence ID" value="ABW17982.1"/>
    <property type="molecule type" value="Genomic_DNA"/>
</dbReference>
<evidence type="ECO:0000313" key="8">
    <source>
        <dbReference type="Proteomes" id="UP000000269"/>
    </source>
</evidence>
<keyword evidence="3" id="KW-0238">DNA-binding</keyword>
<name>A8MLR5_ALKOO</name>
<feature type="domain" description="DNA mismatch repair protein MutS core" evidence="5">
    <location>
        <begin position="11"/>
        <end position="286"/>
    </location>
</feature>
<evidence type="ECO:0000256" key="3">
    <source>
        <dbReference type="ARBA" id="ARBA00023125"/>
    </source>
</evidence>
<protein>
    <submittedName>
        <fullName evidence="7">DNA mismatch repair protein MutS domain protein</fullName>
    </submittedName>
</protein>
<dbReference type="Pfam" id="PF00488">
    <property type="entry name" value="MutS_V"/>
    <property type="match status" value="1"/>
</dbReference>
<dbReference type="InterPro" id="IPR036187">
    <property type="entry name" value="DNA_mismatch_repair_MutS_sf"/>
</dbReference>
<dbReference type="SUPFAM" id="SSF48334">
    <property type="entry name" value="DNA repair protein MutS, domain III"/>
    <property type="match status" value="1"/>
</dbReference>
<dbReference type="SMART" id="SM00534">
    <property type="entry name" value="MUTSac"/>
    <property type="match status" value="1"/>
</dbReference>
<proteinExistence type="predicted"/>
<evidence type="ECO:0000259" key="5">
    <source>
        <dbReference type="SMART" id="SM00533"/>
    </source>
</evidence>
<keyword evidence="8" id="KW-1185">Reference proteome</keyword>
<organism evidence="7 8">
    <name type="scientific">Alkaliphilus oremlandii (strain OhILAs)</name>
    <name type="common">Clostridium oremlandii (strain OhILAs)</name>
    <dbReference type="NCBI Taxonomy" id="350688"/>
    <lineage>
        <taxon>Bacteria</taxon>
        <taxon>Bacillati</taxon>
        <taxon>Bacillota</taxon>
        <taxon>Clostridia</taxon>
        <taxon>Peptostreptococcales</taxon>
        <taxon>Natronincolaceae</taxon>
        <taxon>Alkaliphilus</taxon>
    </lineage>
</organism>
<dbReference type="InterPro" id="IPR007696">
    <property type="entry name" value="DNA_mismatch_repair_MutS_core"/>
</dbReference>
<feature type="coiled-coil region" evidence="4">
    <location>
        <begin position="201"/>
        <end position="228"/>
    </location>
</feature>
<keyword evidence="1" id="KW-0547">Nucleotide-binding</keyword>
<keyword evidence="4" id="KW-0175">Coiled coil</keyword>
<dbReference type="KEGG" id="aoe:Clos_0420"/>
<dbReference type="Proteomes" id="UP000000269">
    <property type="component" value="Chromosome"/>
</dbReference>